<accession>A0RPE0</accession>
<dbReference type="EMBL" id="CP000487">
    <property type="protein sequence ID" value="ABK82120.1"/>
    <property type="molecule type" value="Genomic_DNA"/>
</dbReference>
<evidence type="ECO:0000313" key="1">
    <source>
        <dbReference type="EMBL" id="ABK82120.1"/>
    </source>
</evidence>
<sequence>MLLYIVYFFKNTHSIILNLSEIIKINLKIYFYGFIILISIL</sequence>
<evidence type="ECO:0000313" key="2">
    <source>
        <dbReference type="Proteomes" id="UP000000760"/>
    </source>
</evidence>
<gene>
    <name evidence="1" type="ordered locus">CFF8240_0901</name>
</gene>
<dbReference type="KEGG" id="cff:CFF8240_0901"/>
<name>A0RPE0_CAMFF</name>
<dbReference type="AlphaFoldDB" id="A0RPE0"/>
<protein>
    <submittedName>
        <fullName evidence="1">Uncharacterized protein</fullName>
    </submittedName>
</protein>
<reference evidence="2" key="1">
    <citation type="submission" date="2006-11" db="EMBL/GenBank/DDBJ databases">
        <title>Sequence of Campylobacter fetus subsp. fetus 82-40.</title>
        <authorList>
            <person name="Fouts D.E."/>
            <person name="Nelson K.E."/>
        </authorList>
    </citation>
    <scope>NUCLEOTIDE SEQUENCE [LARGE SCALE GENOMIC DNA]</scope>
    <source>
        <strain evidence="2">82-40</strain>
    </source>
</reference>
<organism evidence="1 2">
    <name type="scientific">Campylobacter fetus subsp. fetus (strain 82-40)</name>
    <dbReference type="NCBI Taxonomy" id="360106"/>
    <lineage>
        <taxon>Bacteria</taxon>
        <taxon>Pseudomonadati</taxon>
        <taxon>Campylobacterota</taxon>
        <taxon>Epsilonproteobacteria</taxon>
        <taxon>Campylobacterales</taxon>
        <taxon>Campylobacteraceae</taxon>
        <taxon>Campylobacter</taxon>
    </lineage>
</organism>
<dbReference type="Proteomes" id="UP000000760">
    <property type="component" value="Chromosome"/>
</dbReference>
<dbReference type="HOGENOM" id="CLU_3267130_0_0_7"/>
<proteinExistence type="predicted"/>